<dbReference type="InterPro" id="IPR010828">
    <property type="entry name" value="Atf2/Sli1-like"/>
</dbReference>
<dbReference type="GO" id="GO:0008080">
    <property type="term" value="F:N-acetyltransferase activity"/>
    <property type="evidence" value="ECO:0007669"/>
    <property type="project" value="TreeGrafter"/>
</dbReference>
<dbReference type="SUPFAM" id="SSF52777">
    <property type="entry name" value="CoA-dependent acyltransferases"/>
    <property type="match status" value="2"/>
</dbReference>
<dbReference type="PANTHER" id="PTHR28037:SF1">
    <property type="entry name" value="ALCOHOL O-ACETYLTRANSFERASE 1-RELATED"/>
    <property type="match status" value="1"/>
</dbReference>
<dbReference type="InterPro" id="IPR023213">
    <property type="entry name" value="CAT-like_dom_sf"/>
</dbReference>
<evidence type="ECO:0008006" key="3">
    <source>
        <dbReference type="Google" id="ProtNLM"/>
    </source>
</evidence>
<sequence>MEQFEKLRPVGRLEQYSTARHQVGFYLNVAVTATYVLSDRFKLSVKDYVYRACETLIAEHPALSAIPAADDTQQPYFVRLPQINLDQVVSFELRKDGFFPTESTDKEPTPDLDLQTLLERQHNIPFTAPNPYWRLCVLTEPNNERQFTAAFVFHHALGDGTSGKAFHQTFLRALDLAENEGRETKSIIQSPSTPLLPNIEQIHPMPLSFLFLAKKIFQAKIYSPRDPGLWSGGKIQKEGKTHVRLVPFSKSLVTSLRNICRQEQTSITALLQTSFARALFTNLPTRYTSLNCTGAISCRRWLPDIITDEVMGVYVGDLEESYIRSATTFNDTHIFPWTEARRSKQTIEAAVKRQGRDAGPNLLKYVSDFQQELCLSKVGSERDKSFEVSNVGVLSCEVLPGKPRIEGMVFSQCASVIGNAIGVSVVTGGDGCMVLAVTWQDGVVEESLIEGAVGFLRGDFRGLVELK</sequence>
<dbReference type="PANTHER" id="PTHR28037">
    <property type="entry name" value="ALCOHOL O-ACETYLTRANSFERASE 1-RELATED"/>
    <property type="match status" value="1"/>
</dbReference>
<name>A0A0F7TV11_PENBI</name>
<gene>
    <name evidence="1" type="ORF">PMG11_08293</name>
</gene>
<proteinExistence type="predicted"/>
<accession>A0A0F7TV11</accession>
<dbReference type="AlphaFoldDB" id="A0A0F7TV11"/>
<dbReference type="Gene3D" id="3.30.559.10">
    <property type="entry name" value="Chloramphenicol acetyltransferase-like domain"/>
    <property type="match status" value="1"/>
</dbReference>
<dbReference type="InterPro" id="IPR052058">
    <property type="entry name" value="Alcohol_O-acetyltransferase"/>
</dbReference>
<reference evidence="2" key="1">
    <citation type="journal article" date="2015" name="Genome Announc.">
        <title>Draft genome sequence of the fungus Penicillium brasilianum MG11.</title>
        <authorList>
            <person name="Horn F."/>
            <person name="Linde J."/>
            <person name="Mattern D.J."/>
            <person name="Walther G."/>
            <person name="Guthke R."/>
            <person name="Brakhage A.A."/>
            <person name="Valiante V."/>
        </authorList>
    </citation>
    <scope>NUCLEOTIDE SEQUENCE [LARGE SCALE GENOMIC DNA]</scope>
    <source>
        <strain evidence="2">MG11</strain>
    </source>
</reference>
<dbReference type="STRING" id="104259.A0A0F7TV11"/>
<dbReference type="Pfam" id="PF07247">
    <property type="entry name" value="AATase"/>
    <property type="match status" value="1"/>
</dbReference>
<organism evidence="1 2">
    <name type="scientific">Penicillium brasilianum</name>
    <dbReference type="NCBI Taxonomy" id="104259"/>
    <lineage>
        <taxon>Eukaryota</taxon>
        <taxon>Fungi</taxon>
        <taxon>Dikarya</taxon>
        <taxon>Ascomycota</taxon>
        <taxon>Pezizomycotina</taxon>
        <taxon>Eurotiomycetes</taxon>
        <taxon>Eurotiomycetidae</taxon>
        <taxon>Eurotiales</taxon>
        <taxon>Aspergillaceae</taxon>
        <taxon>Penicillium</taxon>
    </lineage>
</organism>
<keyword evidence="2" id="KW-1185">Reference proteome</keyword>
<dbReference type="Proteomes" id="UP000042958">
    <property type="component" value="Unassembled WGS sequence"/>
</dbReference>
<evidence type="ECO:0000313" key="2">
    <source>
        <dbReference type="Proteomes" id="UP000042958"/>
    </source>
</evidence>
<evidence type="ECO:0000313" key="1">
    <source>
        <dbReference type="EMBL" id="CEJ59681.1"/>
    </source>
</evidence>
<protein>
    <recommendedName>
        <fullName evidence="3">Alcohol acetyltransferase</fullName>
    </recommendedName>
</protein>
<dbReference type="EMBL" id="CDHK01000007">
    <property type="protein sequence ID" value="CEJ59681.1"/>
    <property type="molecule type" value="Genomic_DNA"/>
</dbReference>
<dbReference type="OrthoDB" id="2150604at2759"/>